<keyword evidence="1" id="KW-0812">Transmembrane</keyword>
<keyword evidence="3" id="KW-1185">Reference proteome</keyword>
<proteinExistence type="predicted"/>
<feature type="transmembrane region" description="Helical" evidence="1">
    <location>
        <begin position="56"/>
        <end position="76"/>
    </location>
</feature>
<evidence type="ECO:0000313" key="2">
    <source>
        <dbReference type="EMBL" id="CEJ82172.1"/>
    </source>
</evidence>
<sequence length="225" mass="24815">MFYSLHAHKDLGGHSKKQHVIRSYHDEKTPRFLLKSTPLTARGAMNSHHPQTTVGAVLRGLAWMADVAAIVVLGYVAHAWPANAGVVASGLIAAAIAMLNDSWQMIAVIDRYFTFPAMPPGRLLLHDGICLITAASGVAMIVFMGGETKEHHDVFPFNGEIKVSAQPSEQPQSIFSEKDLLAKGVWLIFSIIAFRVLFIAWSSYDCMLLYRSFPGGYRPRLRVPI</sequence>
<organism evidence="2 3">
    <name type="scientific">[Torrubiella] hemipterigena</name>
    <dbReference type="NCBI Taxonomy" id="1531966"/>
    <lineage>
        <taxon>Eukaryota</taxon>
        <taxon>Fungi</taxon>
        <taxon>Dikarya</taxon>
        <taxon>Ascomycota</taxon>
        <taxon>Pezizomycotina</taxon>
        <taxon>Sordariomycetes</taxon>
        <taxon>Hypocreomycetidae</taxon>
        <taxon>Hypocreales</taxon>
        <taxon>Clavicipitaceae</taxon>
        <taxon>Clavicipitaceae incertae sedis</taxon>
        <taxon>'Torrubiella' clade</taxon>
    </lineage>
</organism>
<dbReference type="OrthoDB" id="4940254at2759"/>
<keyword evidence="1" id="KW-1133">Transmembrane helix</keyword>
<evidence type="ECO:0000256" key="1">
    <source>
        <dbReference type="SAM" id="Phobius"/>
    </source>
</evidence>
<gene>
    <name evidence="2" type="ORF">VHEMI02254</name>
</gene>
<feature type="transmembrane region" description="Helical" evidence="1">
    <location>
        <begin position="82"/>
        <end position="103"/>
    </location>
</feature>
<protein>
    <submittedName>
        <fullName evidence="2">Uncharacterized protein</fullName>
    </submittedName>
</protein>
<name>A0A0A1T7D0_9HYPO</name>
<dbReference type="Proteomes" id="UP000039046">
    <property type="component" value="Unassembled WGS sequence"/>
</dbReference>
<accession>A0A0A1T7D0</accession>
<feature type="transmembrane region" description="Helical" evidence="1">
    <location>
        <begin position="185"/>
        <end position="210"/>
    </location>
</feature>
<reference evidence="2 3" key="1">
    <citation type="journal article" date="2015" name="Genome Announc.">
        <title>Draft Genome Sequence and Gene Annotation of the Entomopathogenic Fungus Verticillium hemipterigenum.</title>
        <authorList>
            <person name="Horn F."/>
            <person name="Habel A."/>
            <person name="Scharf D.H."/>
            <person name="Dworschak J."/>
            <person name="Brakhage A.A."/>
            <person name="Guthke R."/>
            <person name="Hertweck C."/>
            <person name="Linde J."/>
        </authorList>
    </citation>
    <scope>NUCLEOTIDE SEQUENCE [LARGE SCALE GENOMIC DNA]</scope>
</reference>
<keyword evidence="1" id="KW-0472">Membrane</keyword>
<dbReference type="AlphaFoldDB" id="A0A0A1T7D0"/>
<feature type="transmembrane region" description="Helical" evidence="1">
    <location>
        <begin position="124"/>
        <end position="146"/>
    </location>
</feature>
<dbReference type="EMBL" id="CDHN01000001">
    <property type="protein sequence ID" value="CEJ82172.1"/>
    <property type="molecule type" value="Genomic_DNA"/>
</dbReference>
<dbReference type="HOGENOM" id="CLU_103846_0_0_1"/>
<evidence type="ECO:0000313" key="3">
    <source>
        <dbReference type="Proteomes" id="UP000039046"/>
    </source>
</evidence>